<feature type="domain" description="SAF" evidence="5">
    <location>
        <begin position="18"/>
        <end position="76"/>
    </location>
</feature>
<dbReference type="Gene3D" id="2.30.30.760">
    <property type="match status" value="1"/>
</dbReference>
<proteinExistence type="inferred from homology"/>
<evidence type="ECO:0000256" key="4">
    <source>
        <dbReference type="RuleBase" id="RU362063"/>
    </source>
</evidence>
<dbReference type="InterPro" id="IPR017585">
    <property type="entry name" value="SAF_FlgA"/>
</dbReference>
<dbReference type="EMBL" id="FMWG01000021">
    <property type="protein sequence ID" value="SCZ74041.1"/>
    <property type="molecule type" value="Genomic_DNA"/>
</dbReference>
<keyword evidence="6" id="KW-0282">Flagellum</keyword>
<evidence type="ECO:0000256" key="1">
    <source>
        <dbReference type="ARBA" id="ARBA00004418"/>
    </source>
</evidence>
<reference evidence="6 7" key="1">
    <citation type="submission" date="2016-10" db="EMBL/GenBank/DDBJ databases">
        <authorList>
            <person name="de Groot N.N."/>
        </authorList>
    </citation>
    <scope>NUCLEOTIDE SEQUENCE [LARGE SCALE GENOMIC DNA]</scope>
    <source>
        <strain evidence="6 7">U95</strain>
    </source>
</reference>
<evidence type="ECO:0000313" key="6">
    <source>
        <dbReference type="EMBL" id="SCZ74041.1"/>
    </source>
</evidence>
<dbReference type="CDD" id="cd11614">
    <property type="entry name" value="SAF_CpaB_FlgA_like"/>
    <property type="match status" value="1"/>
</dbReference>
<dbReference type="SMART" id="SM00858">
    <property type="entry name" value="SAF"/>
    <property type="match status" value="1"/>
</dbReference>
<dbReference type="InterPro" id="IPR039246">
    <property type="entry name" value="Flagellar_FlgA"/>
</dbReference>
<keyword evidence="2 4" id="KW-0732">Signal</keyword>
<organism evidence="6 7">
    <name type="scientific">Epibacterium ulvae</name>
    <dbReference type="NCBI Taxonomy" id="1156985"/>
    <lineage>
        <taxon>Bacteria</taxon>
        <taxon>Pseudomonadati</taxon>
        <taxon>Pseudomonadota</taxon>
        <taxon>Alphaproteobacteria</taxon>
        <taxon>Rhodobacterales</taxon>
        <taxon>Roseobacteraceae</taxon>
        <taxon>Epibacterium</taxon>
    </lineage>
</organism>
<dbReference type="GO" id="GO:0044780">
    <property type="term" value="P:bacterial-type flagellum assembly"/>
    <property type="evidence" value="ECO:0007669"/>
    <property type="project" value="InterPro"/>
</dbReference>
<evidence type="ECO:0000259" key="5">
    <source>
        <dbReference type="SMART" id="SM00858"/>
    </source>
</evidence>
<dbReference type="GO" id="GO:0042597">
    <property type="term" value="C:periplasmic space"/>
    <property type="evidence" value="ECO:0007669"/>
    <property type="project" value="UniProtKB-SubCell"/>
</dbReference>
<gene>
    <name evidence="6" type="ORF">SAMN04488118_12121</name>
</gene>
<accession>A0A1G5RKY3</accession>
<feature type="signal peptide" evidence="4">
    <location>
        <begin position="1"/>
        <end position="18"/>
    </location>
</feature>
<dbReference type="PANTHER" id="PTHR36307">
    <property type="entry name" value="FLAGELLA BASAL BODY P-RING FORMATION PROTEIN FLGA"/>
    <property type="match status" value="1"/>
</dbReference>
<dbReference type="Proteomes" id="UP000198767">
    <property type="component" value="Unassembled WGS sequence"/>
</dbReference>
<comment type="similarity">
    <text evidence="4">Belongs to the FlgA family.</text>
</comment>
<protein>
    <recommendedName>
        <fullName evidence="4">Flagella basal body P-ring formation protein FlgA</fullName>
    </recommendedName>
</protein>
<dbReference type="InterPro" id="IPR013974">
    <property type="entry name" value="SAF"/>
</dbReference>
<keyword evidence="3 4" id="KW-0574">Periplasm</keyword>
<keyword evidence="6" id="KW-0966">Cell projection</keyword>
<dbReference type="PANTHER" id="PTHR36307:SF1">
    <property type="entry name" value="FLAGELLA BASAL BODY P-RING FORMATION PROTEIN FLGA"/>
    <property type="match status" value="1"/>
</dbReference>
<keyword evidence="7" id="KW-1185">Reference proteome</keyword>
<dbReference type="Gene3D" id="3.90.1210.10">
    <property type="entry name" value="Antifreeze-like/N-acetylneuraminic acid synthase C-terminal domain"/>
    <property type="match status" value="1"/>
</dbReference>
<dbReference type="STRING" id="1156985.SAMN04488118_12121"/>
<comment type="subcellular location">
    <subcellularLocation>
        <location evidence="1 4">Periplasm</location>
    </subcellularLocation>
</comment>
<evidence type="ECO:0000256" key="3">
    <source>
        <dbReference type="ARBA" id="ARBA00022764"/>
    </source>
</evidence>
<keyword evidence="4" id="KW-1005">Bacterial flagellum biogenesis</keyword>
<dbReference type="Pfam" id="PF13144">
    <property type="entry name" value="ChapFlgA"/>
    <property type="match status" value="1"/>
</dbReference>
<dbReference type="NCBIfam" id="TIGR03170">
    <property type="entry name" value="flgA_cterm"/>
    <property type="match status" value="1"/>
</dbReference>
<name>A0A1G5RKY3_9RHOB</name>
<comment type="function">
    <text evidence="4">Involved in the assembly process of the P-ring formation. It may associate with FlgF on the rod constituting a structure essential for the P-ring assembly or may act as a modulator protein for the P-ring assembly.</text>
</comment>
<keyword evidence="6" id="KW-0969">Cilium</keyword>
<dbReference type="RefSeq" id="WP_090221271.1">
    <property type="nucleotide sequence ID" value="NZ_FMWG01000021.1"/>
</dbReference>
<sequence>MKLSLALVMTFCAQTVWADILVPTRTIRPKEVISIEDLGYKNAEVSGALKDLNAIVGKEARIALYAGRPIHAGDIGPPAIIERNDLVSLTFHRGGLRISTEGRSLGRGAAGETVRVMNLSSRTTISGRITADGSVEVN</sequence>
<feature type="chain" id="PRO_5011332779" description="Flagella basal body P-ring formation protein FlgA" evidence="4">
    <location>
        <begin position="19"/>
        <end position="138"/>
    </location>
</feature>
<evidence type="ECO:0000256" key="2">
    <source>
        <dbReference type="ARBA" id="ARBA00022729"/>
    </source>
</evidence>
<dbReference type="OrthoDB" id="7619725at2"/>
<evidence type="ECO:0000313" key="7">
    <source>
        <dbReference type="Proteomes" id="UP000198767"/>
    </source>
</evidence>
<dbReference type="AlphaFoldDB" id="A0A1G5RKY3"/>